<evidence type="ECO:0000313" key="3">
    <source>
        <dbReference type="Proteomes" id="UP000030747"/>
    </source>
</evidence>
<dbReference type="OMA" id="DEQACCV"/>
<dbReference type="PANTHER" id="PTHR11006:SF53">
    <property type="entry name" value="PROTEIN ARGININE N-METHYLTRANSFERASE 3"/>
    <property type="match status" value="1"/>
</dbReference>
<keyword evidence="1" id="KW-0949">S-adenosyl-L-methionine</keyword>
<dbReference type="InterPro" id="IPR025799">
    <property type="entry name" value="Arg_MeTrfase"/>
</dbReference>
<organism evidence="2 3">
    <name type="scientific">Eimeria tenella</name>
    <name type="common">Coccidian parasite</name>
    <dbReference type="NCBI Taxonomy" id="5802"/>
    <lineage>
        <taxon>Eukaryota</taxon>
        <taxon>Sar</taxon>
        <taxon>Alveolata</taxon>
        <taxon>Apicomplexa</taxon>
        <taxon>Conoidasida</taxon>
        <taxon>Coccidia</taxon>
        <taxon>Eucoccidiorida</taxon>
        <taxon>Eimeriorina</taxon>
        <taxon>Eimeriidae</taxon>
        <taxon>Eimeria</taxon>
    </lineage>
</organism>
<dbReference type="GO" id="GO:0016274">
    <property type="term" value="F:protein-arginine N-methyltransferase activity"/>
    <property type="evidence" value="ECO:0007669"/>
    <property type="project" value="InterPro"/>
</dbReference>
<name>U6KYS1_EIMTE</name>
<dbReference type="Proteomes" id="UP000030747">
    <property type="component" value="Unassembled WGS sequence"/>
</dbReference>
<dbReference type="VEuPathDB" id="ToxoDB:ETH_00025860"/>
<dbReference type="VEuPathDB" id="ToxoDB:ETH2_1467600"/>
<protein>
    <submittedName>
        <fullName evidence="2">Chromosome III, complete sequence, related</fullName>
    </submittedName>
</protein>
<reference evidence="2" key="1">
    <citation type="submission" date="2013-10" db="EMBL/GenBank/DDBJ databases">
        <title>Genomic analysis of the causative agents of coccidiosis in chickens.</title>
        <authorList>
            <person name="Reid A.J."/>
            <person name="Blake D."/>
            <person name="Billington K."/>
            <person name="Browne H."/>
            <person name="Dunn M."/>
            <person name="Hung S."/>
            <person name="Kawahara F."/>
            <person name="Miranda-Saavedra D."/>
            <person name="Mourier T."/>
            <person name="Nagra H."/>
            <person name="Otto T.D."/>
            <person name="Rawlings N."/>
            <person name="Sanchez A."/>
            <person name="Sanders M."/>
            <person name="Subramaniam C."/>
            <person name="Tay Y."/>
            <person name="Dear P."/>
            <person name="Doerig C."/>
            <person name="Gruber A."/>
            <person name="Parkinson J."/>
            <person name="Shirley M."/>
            <person name="Wan K.L."/>
            <person name="Berriman M."/>
            <person name="Tomley F."/>
            <person name="Pain A."/>
        </authorList>
    </citation>
    <scope>NUCLEOTIDE SEQUENCE [LARGE SCALE GENOMIC DNA]</scope>
    <source>
        <strain evidence="2">Houghton</strain>
    </source>
</reference>
<dbReference type="Gene3D" id="3.40.50.150">
    <property type="entry name" value="Vaccinia Virus protein VP39"/>
    <property type="match status" value="1"/>
</dbReference>
<dbReference type="GO" id="GO:0042054">
    <property type="term" value="F:histone methyltransferase activity"/>
    <property type="evidence" value="ECO:0007669"/>
    <property type="project" value="TreeGrafter"/>
</dbReference>
<dbReference type="InterPro" id="IPR029063">
    <property type="entry name" value="SAM-dependent_MTases_sf"/>
</dbReference>
<gene>
    <name evidence="2" type="ORF">ETH_00025860</name>
</gene>
<dbReference type="CDD" id="cd02440">
    <property type="entry name" value="AdoMet_MTases"/>
    <property type="match status" value="1"/>
</dbReference>
<keyword evidence="3" id="KW-1185">Reference proteome</keyword>
<dbReference type="SUPFAM" id="SSF53335">
    <property type="entry name" value="S-adenosyl-L-methionine-dependent methyltransferases"/>
    <property type="match status" value="1"/>
</dbReference>
<dbReference type="GeneID" id="25254272"/>
<accession>U6KYS1</accession>
<evidence type="ECO:0000313" key="2">
    <source>
        <dbReference type="EMBL" id="CDJ43111.1"/>
    </source>
</evidence>
<sequence length="631" mass="69519">MDDPLKIAAAAAEERRLLDAGIAAEATRAPPRELTARRVSHENHTRWQPSLTYAEKIGKLIEGGFVRRSSLQKVPPSTASICGQFGIPNHLAMLQDEDRVRFYKQAILWKMPTTLEEQEQKKHLQGEELHESLRELPNSKAQQQHQPQRLQQKLQSHVTGLRILEIGCGPLALLSLLAVQQGAAQVDALELNSGVYHFASTFVQQIGVNASRPCQAGVEESELQRLRVFRCYSKLFPVAARQISVETTTEALHGHSRLPHLVEESSATNREAAASSVGESSCTMENKGLIKTAAPLGVEDTGACECPMYSSKGHAVASTKCVSKASPSHVVVSLSCAPASHPHYNTQDSATELVAEGIGSLAVVPRCATRRLRSSQQGRMKRAVKRIRASPSRTDSGCTGECGCHRSKPMEGAADVIRDIQERSATIPQSIPFAARTFVGVSELPSPCCIKCPASEHPERSVLSPRERLMQSVGLRFSETLLSSQLKAIEELAFEARMDTQMLQRRTFFFDVEREGLFAGFLAAIEIEIRPGLFFGPIYEGQCDSWYTNVVLLGREIYVSKGDKIFLKTEANLTNFQREQQMSLTGRRWVSVSRPSYTFSGEVLPQNGCSETFGPIVIDFDEQACCVQPTN</sequence>
<dbReference type="PANTHER" id="PTHR11006">
    <property type="entry name" value="PROTEIN ARGININE N-METHYLTRANSFERASE"/>
    <property type="match status" value="1"/>
</dbReference>
<proteinExistence type="predicted"/>
<reference evidence="2" key="2">
    <citation type="submission" date="2013-10" db="EMBL/GenBank/DDBJ databases">
        <authorList>
            <person name="Aslett M."/>
        </authorList>
    </citation>
    <scope>NUCLEOTIDE SEQUENCE [LARGE SCALE GENOMIC DNA]</scope>
    <source>
        <strain evidence="2">Houghton</strain>
    </source>
</reference>
<evidence type="ECO:0000256" key="1">
    <source>
        <dbReference type="ARBA" id="ARBA00022691"/>
    </source>
</evidence>
<dbReference type="GO" id="GO:0005634">
    <property type="term" value="C:nucleus"/>
    <property type="evidence" value="ECO:0007669"/>
    <property type="project" value="TreeGrafter"/>
</dbReference>
<dbReference type="AlphaFoldDB" id="U6KYS1"/>
<dbReference type="RefSeq" id="XP_013233861.1">
    <property type="nucleotide sequence ID" value="XM_013378407.1"/>
</dbReference>
<dbReference type="EMBL" id="HG675752">
    <property type="protein sequence ID" value="CDJ43111.1"/>
    <property type="molecule type" value="Genomic_DNA"/>
</dbReference>
<dbReference type="OrthoDB" id="41566at2759"/>